<evidence type="ECO:0000259" key="11">
    <source>
        <dbReference type="PROSITE" id="PS50929"/>
    </source>
</evidence>
<dbReference type="InterPro" id="IPR017871">
    <property type="entry name" value="ABC_transporter-like_CS"/>
</dbReference>
<dbReference type="InterPro" id="IPR027417">
    <property type="entry name" value="P-loop_NTPase"/>
</dbReference>
<accession>A0A9D7SDD9</accession>
<evidence type="ECO:0000256" key="5">
    <source>
        <dbReference type="ARBA" id="ARBA00022741"/>
    </source>
</evidence>
<dbReference type="PANTHER" id="PTHR43394">
    <property type="entry name" value="ATP-DEPENDENT PERMEASE MDL1, MITOCHONDRIAL"/>
    <property type="match status" value="1"/>
</dbReference>
<proteinExistence type="inferred from homology"/>
<keyword evidence="3" id="KW-0813">Transport</keyword>
<keyword evidence="6 12" id="KW-0067">ATP-binding</keyword>
<evidence type="ECO:0000313" key="13">
    <source>
        <dbReference type="Proteomes" id="UP000808349"/>
    </source>
</evidence>
<keyword evidence="4 9" id="KW-0812">Transmembrane</keyword>
<evidence type="ECO:0000256" key="9">
    <source>
        <dbReference type="SAM" id="Phobius"/>
    </source>
</evidence>
<evidence type="ECO:0000256" key="4">
    <source>
        <dbReference type="ARBA" id="ARBA00022692"/>
    </source>
</evidence>
<evidence type="ECO:0000256" key="8">
    <source>
        <dbReference type="ARBA" id="ARBA00023136"/>
    </source>
</evidence>
<keyword evidence="7 9" id="KW-1133">Transmembrane helix</keyword>
<dbReference type="PROSITE" id="PS00211">
    <property type="entry name" value="ABC_TRANSPORTER_1"/>
    <property type="match status" value="1"/>
</dbReference>
<dbReference type="InterPro" id="IPR039421">
    <property type="entry name" value="Type_1_exporter"/>
</dbReference>
<sequence length="597" mass="66650">MAEKPKISKEGLLKAYRILRFIKPYKWSFLLGMLCLVVSSSMFMIFPGAAGEMANAAIGKGTWNISVEKFGLIFLVILIIQGVLSFFRTIFFARVSEKGVADVRTALYQKLITQDISYFEQHRVGELTSRLTADVEQLQSAFSITLAEFIRQIVVLVIGIIIIAWMAPKLSLIMVLTFPVIVICSMYFGRYIRTLSKARQDRLAETNIIVEESFQSFQTVKAFTNERFELHRFSKAIDEMVVISMNYAKMRGLFFIFIITVLFGGLFFILWRGALLVQAGEMQAGDLFSFIIYTGIIGGAIAGIGNLYSTLAGSIGATERIQDILDRGQEIDMDPYSDQQIAEIPRIDIEGSIEYREVRFSYPSRMDVEVLHNISFTVTKGQRIALVGSSGAGKSTIIQLLMRFYDCNGGAIYIDGKNCNDYNITAYRKNIAIVPQEILLFGGTIRENILYGKPDASEAEILQAADQSNSLDFIESFPDGFQTIVGERGIKLSGGQKQRIAIARAILRNPAILILDEATSSLDAESEKLVQDALDKLMKNRTSIIIAHRLSTIREADCIYVLRDGTIAESGTHELLLDKPNGIYKNLVNLQLSQSES</sequence>
<dbReference type="GO" id="GO:0005524">
    <property type="term" value="F:ATP binding"/>
    <property type="evidence" value="ECO:0007669"/>
    <property type="project" value="UniProtKB-KW"/>
</dbReference>
<protein>
    <submittedName>
        <fullName evidence="12">ABC transporter ATP-binding protein</fullName>
    </submittedName>
</protein>
<evidence type="ECO:0000256" key="2">
    <source>
        <dbReference type="ARBA" id="ARBA00007577"/>
    </source>
</evidence>
<dbReference type="PANTHER" id="PTHR43394:SF1">
    <property type="entry name" value="ATP-BINDING CASSETTE SUB-FAMILY B MEMBER 10, MITOCHONDRIAL"/>
    <property type="match status" value="1"/>
</dbReference>
<evidence type="ECO:0000256" key="6">
    <source>
        <dbReference type="ARBA" id="ARBA00022840"/>
    </source>
</evidence>
<dbReference type="PROSITE" id="PS50893">
    <property type="entry name" value="ABC_TRANSPORTER_2"/>
    <property type="match status" value="1"/>
</dbReference>
<evidence type="ECO:0000256" key="3">
    <source>
        <dbReference type="ARBA" id="ARBA00022448"/>
    </source>
</evidence>
<dbReference type="InterPro" id="IPR003439">
    <property type="entry name" value="ABC_transporter-like_ATP-bd"/>
</dbReference>
<dbReference type="Pfam" id="PF00664">
    <property type="entry name" value="ABC_membrane"/>
    <property type="match status" value="1"/>
</dbReference>
<comment type="caution">
    <text evidence="12">The sequence shown here is derived from an EMBL/GenBank/DDBJ whole genome shotgun (WGS) entry which is preliminary data.</text>
</comment>
<comment type="subcellular location">
    <subcellularLocation>
        <location evidence="1">Cell membrane</location>
        <topology evidence="1">Multi-pass membrane protein</topology>
    </subcellularLocation>
</comment>
<feature type="transmembrane region" description="Helical" evidence="9">
    <location>
        <begin position="287"/>
        <end position="308"/>
    </location>
</feature>
<dbReference type="Proteomes" id="UP000808349">
    <property type="component" value="Unassembled WGS sequence"/>
</dbReference>
<feature type="domain" description="ABC transmembrane type-1" evidence="11">
    <location>
        <begin position="30"/>
        <end position="313"/>
    </location>
</feature>
<keyword evidence="8 9" id="KW-0472">Membrane</keyword>
<dbReference type="SUPFAM" id="SSF52540">
    <property type="entry name" value="P-loop containing nucleoside triphosphate hydrolases"/>
    <property type="match status" value="1"/>
</dbReference>
<dbReference type="InterPro" id="IPR003593">
    <property type="entry name" value="AAA+_ATPase"/>
</dbReference>
<feature type="transmembrane region" description="Helical" evidence="9">
    <location>
        <begin position="253"/>
        <end position="275"/>
    </location>
</feature>
<dbReference type="InterPro" id="IPR011527">
    <property type="entry name" value="ABC1_TM_dom"/>
</dbReference>
<dbReference type="GO" id="GO:0005886">
    <property type="term" value="C:plasma membrane"/>
    <property type="evidence" value="ECO:0007669"/>
    <property type="project" value="UniProtKB-SubCell"/>
</dbReference>
<feature type="transmembrane region" description="Helical" evidence="9">
    <location>
        <begin position="27"/>
        <end position="50"/>
    </location>
</feature>
<dbReference type="PROSITE" id="PS50929">
    <property type="entry name" value="ABC_TM1F"/>
    <property type="match status" value="1"/>
</dbReference>
<dbReference type="GO" id="GO:0016887">
    <property type="term" value="F:ATP hydrolysis activity"/>
    <property type="evidence" value="ECO:0007669"/>
    <property type="project" value="InterPro"/>
</dbReference>
<evidence type="ECO:0000313" key="12">
    <source>
        <dbReference type="EMBL" id="MBK9719134.1"/>
    </source>
</evidence>
<dbReference type="InterPro" id="IPR036640">
    <property type="entry name" value="ABC1_TM_sf"/>
</dbReference>
<dbReference type="GO" id="GO:0015421">
    <property type="term" value="F:ABC-type oligopeptide transporter activity"/>
    <property type="evidence" value="ECO:0007669"/>
    <property type="project" value="TreeGrafter"/>
</dbReference>
<dbReference type="CDD" id="cd18576">
    <property type="entry name" value="ABC_6TM_bac_exporter_ABCB8_10_like"/>
    <property type="match status" value="1"/>
</dbReference>
<dbReference type="EMBL" id="JADKFW010000016">
    <property type="protein sequence ID" value="MBK9719134.1"/>
    <property type="molecule type" value="Genomic_DNA"/>
</dbReference>
<dbReference type="Pfam" id="PF00005">
    <property type="entry name" value="ABC_tran"/>
    <property type="match status" value="1"/>
</dbReference>
<evidence type="ECO:0000256" key="7">
    <source>
        <dbReference type="ARBA" id="ARBA00022989"/>
    </source>
</evidence>
<dbReference type="AlphaFoldDB" id="A0A9D7SDD9"/>
<reference evidence="12 13" key="1">
    <citation type="submission" date="2020-10" db="EMBL/GenBank/DDBJ databases">
        <title>Connecting structure to function with the recovery of over 1000 high-quality activated sludge metagenome-assembled genomes encoding full-length rRNA genes using long-read sequencing.</title>
        <authorList>
            <person name="Singleton C.M."/>
            <person name="Petriglieri F."/>
            <person name="Kristensen J.M."/>
            <person name="Kirkegaard R.H."/>
            <person name="Michaelsen T.Y."/>
            <person name="Andersen M.H."/>
            <person name="Karst S.M."/>
            <person name="Dueholm M.S."/>
            <person name="Nielsen P.H."/>
            <person name="Albertsen M."/>
        </authorList>
    </citation>
    <scope>NUCLEOTIDE SEQUENCE [LARGE SCALE GENOMIC DNA]</scope>
    <source>
        <strain evidence="12">Ribe_18-Q3-R11-54_BAT3C.373</strain>
    </source>
</reference>
<dbReference type="SUPFAM" id="SSF90123">
    <property type="entry name" value="ABC transporter transmembrane region"/>
    <property type="match status" value="1"/>
</dbReference>
<dbReference type="FunFam" id="3.40.50.300:FF:000205">
    <property type="entry name" value="ABC transporter B family member 4"/>
    <property type="match status" value="1"/>
</dbReference>
<dbReference type="Gene3D" id="1.20.1560.10">
    <property type="entry name" value="ABC transporter type 1, transmembrane domain"/>
    <property type="match status" value="1"/>
</dbReference>
<dbReference type="GO" id="GO:0090374">
    <property type="term" value="P:oligopeptide export from mitochondrion"/>
    <property type="evidence" value="ECO:0007669"/>
    <property type="project" value="TreeGrafter"/>
</dbReference>
<name>A0A9D7SDD9_9BACT</name>
<keyword evidence="5" id="KW-0547">Nucleotide-binding</keyword>
<evidence type="ECO:0000256" key="1">
    <source>
        <dbReference type="ARBA" id="ARBA00004651"/>
    </source>
</evidence>
<feature type="domain" description="ABC transporter" evidence="10">
    <location>
        <begin position="353"/>
        <end position="589"/>
    </location>
</feature>
<comment type="similarity">
    <text evidence="2">Belongs to the ABC transporter superfamily. ABCB family. Multidrug resistance exporter (TC 3.A.1.201) subfamily.</text>
</comment>
<dbReference type="CDD" id="cd03249">
    <property type="entry name" value="ABC_MTABC3_MDL1_MDL2"/>
    <property type="match status" value="1"/>
</dbReference>
<feature type="transmembrane region" description="Helical" evidence="9">
    <location>
        <begin position="173"/>
        <end position="192"/>
    </location>
</feature>
<feature type="transmembrane region" description="Helical" evidence="9">
    <location>
        <begin position="149"/>
        <end position="167"/>
    </location>
</feature>
<organism evidence="12 13">
    <name type="scientific">Candidatus Defluviibacterium haderslevense</name>
    <dbReference type="NCBI Taxonomy" id="2981993"/>
    <lineage>
        <taxon>Bacteria</taxon>
        <taxon>Pseudomonadati</taxon>
        <taxon>Bacteroidota</taxon>
        <taxon>Saprospiria</taxon>
        <taxon>Saprospirales</taxon>
        <taxon>Saprospiraceae</taxon>
        <taxon>Candidatus Defluviibacterium</taxon>
    </lineage>
</organism>
<dbReference type="Gene3D" id="3.40.50.300">
    <property type="entry name" value="P-loop containing nucleotide triphosphate hydrolases"/>
    <property type="match status" value="1"/>
</dbReference>
<gene>
    <name evidence="12" type="ORF">IPO85_16770</name>
</gene>
<feature type="transmembrane region" description="Helical" evidence="9">
    <location>
        <begin position="70"/>
        <end position="91"/>
    </location>
</feature>
<dbReference type="SMART" id="SM00382">
    <property type="entry name" value="AAA"/>
    <property type="match status" value="1"/>
</dbReference>
<evidence type="ECO:0000259" key="10">
    <source>
        <dbReference type="PROSITE" id="PS50893"/>
    </source>
</evidence>